<evidence type="ECO:0000256" key="1">
    <source>
        <dbReference type="ARBA" id="ARBA00022839"/>
    </source>
</evidence>
<dbReference type="InterPro" id="IPR050066">
    <property type="entry name" value="UvrABC_protein_C"/>
</dbReference>
<dbReference type="GO" id="GO:0003677">
    <property type="term" value="F:DNA binding"/>
    <property type="evidence" value="ECO:0007669"/>
    <property type="project" value="InterPro"/>
</dbReference>
<dbReference type="FunFam" id="3.30.420.10:FF:000045">
    <property type="entry name" value="3'-5' exonuclease DinG"/>
    <property type="match status" value="1"/>
</dbReference>
<dbReference type="KEGG" id="wne:PIG85_05285"/>
<accession>A0AB38XRZ7</accession>
<dbReference type="InterPro" id="IPR047296">
    <property type="entry name" value="GIY-YIG_UvrC_Cho"/>
</dbReference>
<dbReference type="NCBIfam" id="NF005907">
    <property type="entry name" value="PRK07883.1-5"/>
    <property type="match status" value="1"/>
</dbReference>
<dbReference type="Gene3D" id="3.30.420.10">
    <property type="entry name" value="Ribonuclease H-like superfamily/Ribonuclease H"/>
    <property type="match status" value="1"/>
</dbReference>
<dbReference type="PANTHER" id="PTHR30562:SF1">
    <property type="entry name" value="UVRABC SYSTEM PROTEIN C"/>
    <property type="match status" value="1"/>
</dbReference>
<dbReference type="SUPFAM" id="SSF82771">
    <property type="entry name" value="GIY-YIG endonuclease"/>
    <property type="match status" value="1"/>
</dbReference>
<feature type="domain" description="GIY-YIG" evidence="2">
    <location>
        <begin position="238"/>
        <end position="316"/>
    </location>
</feature>
<dbReference type="CDD" id="cd06127">
    <property type="entry name" value="DEDDh"/>
    <property type="match status" value="1"/>
</dbReference>
<evidence type="ECO:0000313" key="4">
    <source>
        <dbReference type="Proteomes" id="UP001211044"/>
    </source>
</evidence>
<protein>
    <submittedName>
        <fullName evidence="3">DEDD exonuclease domain-containing protein</fullName>
    </submittedName>
</protein>
<keyword evidence="1 3" id="KW-0269">Exonuclease</keyword>
<dbReference type="AlphaFoldDB" id="A0AB38XRZ7"/>
<dbReference type="InterPro" id="IPR006054">
    <property type="entry name" value="DnaQ"/>
</dbReference>
<dbReference type="InterPro" id="IPR036397">
    <property type="entry name" value="RNaseH_sf"/>
</dbReference>
<keyword evidence="1 3" id="KW-0378">Hydrolase</keyword>
<sequence>MTARLSTELAKLRSLDSTSGVQSSFEQMGTPLQQVTFVVVDLETTGMGAGAAITEIGAVKVRGGEVLGEFSTLVNPEQYIPPKITALTGITNAAVSRAPVIASVFPTFLEFAYFSDQTVLVAHNAAFDVGFLKRAASRLAYPWPSPTVLDTLALARLVLPRPQVRNHKLGTLAGLFSTSTIPDHRALSDARATVDVLYGLLEKAAPLGLTHLEDVRTISKPVPLKRRRKVALVQNIPACPGVYYFRSQIGDVLYVGSSKNLHSRTRSYFTAGENRGRIREMLDIAASVTYTRTPSEHQARILELQEIARLSPPYNRASRNQMRHWWVELTVEEVPRLKVTRVPKGKRMGPFSSRKRAQAASLILSRASRLRQCTSPLRRVAHPYAKDCYLAETAGCTAPCHGFSKKDEEAIVDAANLLEGHLSTLVSSFIETIGDFSAAEQYEDAAMVRDDLKSLLDGAFANLWTKSVRRSPKIIAARRRPQGGWEILGFSHGSLIAKALSAPRTSPLPVLDSLTNMWPAKEDEAKTSFSREELLANSKWILREGTRIISWQGKDSDPASWDVDGVGKYLGLYKKLKLATS</sequence>
<dbReference type="InterPro" id="IPR013520">
    <property type="entry name" value="Ribonucl_H"/>
</dbReference>
<dbReference type="GO" id="GO:0004527">
    <property type="term" value="F:exonuclease activity"/>
    <property type="evidence" value="ECO:0007669"/>
    <property type="project" value="UniProtKB-KW"/>
</dbReference>
<evidence type="ECO:0000313" key="3">
    <source>
        <dbReference type="EMBL" id="WCE47062.1"/>
    </source>
</evidence>
<evidence type="ECO:0000259" key="2">
    <source>
        <dbReference type="PROSITE" id="PS50164"/>
    </source>
</evidence>
<dbReference type="EMBL" id="CP116394">
    <property type="protein sequence ID" value="WCE47062.1"/>
    <property type="molecule type" value="Genomic_DNA"/>
</dbReference>
<dbReference type="PANTHER" id="PTHR30562">
    <property type="entry name" value="UVRC/OXIDOREDUCTASE"/>
    <property type="match status" value="1"/>
</dbReference>
<dbReference type="InterPro" id="IPR012337">
    <property type="entry name" value="RNaseH-like_sf"/>
</dbReference>
<dbReference type="Pfam" id="PF00929">
    <property type="entry name" value="RNase_T"/>
    <property type="match status" value="1"/>
</dbReference>
<dbReference type="GO" id="GO:0009380">
    <property type="term" value="C:excinuclease repair complex"/>
    <property type="evidence" value="ECO:0007669"/>
    <property type="project" value="TreeGrafter"/>
</dbReference>
<dbReference type="CDD" id="cd10434">
    <property type="entry name" value="GIY-YIG_UvrC_Cho"/>
    <property type="match status" value="1"/>
</dbReference>
<gene>
    <name evidence="3" type="ORF">PIG85_05285</name>
</gene>
<reference evidence="3" key="1">
    <citation type="submission" date="2023-01" db="EMBL/GenBank/DDBJ databases">
        <title>Comparative Genomic Analysis of the Clinically-Derived Winkia Strain NY0527 Provides Evidence into the Taxonomic Reassignment of Winkia neuii and Characterizes Their Virulence Traits.</title>
        <authorList>
            <person name="Cai X."/>
            <person name="Peng Y."/>
            <person name="Li M."/>
            <person name="Qiu Y."/>
            <person name="Wang Y."/>
            <person name="Xu L."/>
            <person name="Hou Q."/>
        </authorList>
    </citation>
    <scope>NUCLEOTIDE SEQUENCE</scope>
    <source>
        <strain evidence="3">NY0527</strain>
    </source>
</reference>
<dbReference type="PROSITE" id="PS50164">
    <property type="entry name" value="GIY_YIG"/>
    <property type="match status" value="1"/>
</dbReference>
<dbReference type="Proteomes" id="UP001211044">
    <property type="component" value="Chromosome"/>
</dbReference>
<keyword evidence="1 3" id="KW-0540">Nuclease</keyword>
<dbReference type="InterPro" id="IPR035901">
    <property type="entry name" value="GIY-YIG_endonuc_sf"/>
</dbReference>
<dbReference type="SMART" id="SM00479">
    <property type="entry name" value="EXOIII"/>
    <property type="match status" value="1"/>
</dbReference>
<dbReference type="SUPFAM" id="SSF53098">
    <property type="entry name" value="Ribonuclease H-like"/>
    <property type="match status" value="1"/>
</dbReference>
<dbReference type="NCBIfam" id="NF005905">
    <property type="entry name" value="PRK07883.1-3"/>
    <property type="match status" value="1"/>
</dbReference>
<dbReference type="NCBIfam" id="TIGR00573">
    <property type="entry name" value="dnaq"/>
    <property type="match status" value="1"/>
</dbReference>
<name>A0AB38XRZ7_9ACTO</name>
<proteinExistence type="predicted"/>
<dbReference type="Gene3D" id="3.40.1440.10">
    <property type="entry name" value="GIY-YIG endonuclease"/>
    <property type="match status" value="1"/>
</dbReference>
<dbReference type="Pfam" id="PF01541">
    <property type="entry name" value="GIY-YIG"/>
    <property type="match status" value="1"/>
</dbReference>
<dbReference type="InterPro" id="IPR000305">
    <property type="entry name" value="GIY-YIG_endonuc"/>
</dbReference>
<dbReference type="SMART" id="SM00465">
    <property type="entry name" value="GIYc"/>
    <property type="match status" value="1"/>
</dbReference>
<dbReference type="GO" id="GO:0003887">
    <property type="term" value="F:DNA-directed DNA polymerase activity"/>
    <property type="evidence" value="ECO:0007669"/>
    <property type="project" value="InterPro"/>
</dbReference>
<dbReference type="RefSeq" id="WP_004805336.1">
    <property type="nucleotide sequence ID" value="NZ_CP116394.1"/>
</dbReference>
<dbReference type="GO" id="GO:0006289">
    <property type="term" value="P:nucleotide-excision repair"/>
    <property type="evidence" value="ECO:0007669"/>
    <property type="project" value="InterPro"/>
</dbReference>
<organism evidence="3 4">
    <name type="scientific">Winkia neuii subsp. anitrata</name>
    <dbReference type="NCBI Taxonomy" id="29318"/>
    <lineage>
        <taxon>Bacteria</taxon>
        <taxon>Bacillati</taxon>
        <taxon>Actinomycetota</taxon>
        <taxon>Actinomycetes</taxon>
        <taxon>Actinomycetales</taxon>
        <taxon>Actinomycetaceae</taxon>
        <taxon>Winkia</taxon>
    </lineage>
</organism>
<dbReference type="GO" id="GO:0006260">
    <property type="term" value="P:DNA replication"/>
    <property type="evidence" value="ECO:0007669"/>
    <property type="project" value="InterPro"/>
</dbReference>